<sequence>MPGRIFVLAGVNGAGKSSIGGAALQARGVSYYNPDLAARTVLQSNPGMALEAANAQAWQLGRDGLQCALGEGLNFAFETTLGASTITDMLLAGARDGAQVHIWYAGLSNPDLHIQRVRERVAAGGHDIPGQKIRERFDSSRANLIKLLPCPASLRVYDNSVQGDPKKGVRPQPVLLLHMQEARIVSHVALSEVPEWAKPIMAVAFDRPAAPDALR</sequence>
<dbReference type="InterPro" id="IPR027417">
    <property type="entry name" value="P-loop_NTPase"/>
</dbReference>
<proteinExistence type="predicted"/>
<reference evidence="1 2" key="1">
    <citation type="submission" date="2016-11" db="EMBL/GenBank/DDBJ databases">
        <authorList>
            <person name="Jaros S."/>
            <person name="Januszkiewicz K."/>
            <person name="Wedrychowicz H."/>
        </authorList>
    </citation>
    <scope>NUCLEOTIDE SEQUENCE [LARGE SCALE GENOMIC DNA]</scope>
    <source>
        <strain evidence="1 2">CGMCC 1.10190</strain>
    </source>
</reference>
<name>A0A1M5PYZ5_9BURK</name>
<dbReference type="Proteomes" id="UP000184226">
    <property type="component" value="Unassembled WGS sequence"/>
</dbReference>
<dbReference type="AlphaFoldDB" id="A0A1M5PYZ5"/>
<dbReference type="EMBL" id="FQXE01000002">
    <property type="protein sequence ID" value="SHH06761.1"/>
    <property type="molecule type" value="Genomic_DNA"/>
</dbReference>
<evidence type="ECO:0000313" key="2">
    <source>
        <dbReference type="Proteomes" id="UP000184226"/>
    </source>
</evidence>
<dbReference type="Gene3D" id="3.40.50.300">
    <property type="entry name" value="P-loop containing nucleotide triphosphate hydrolases"/>
    <property type="match status" value="1"/>
</dbReference>
<dbReference type="OrthoDB" id="9791543at2"/>
<dbReference type="SUPFAM" id="SSF52540">
    <property type="entry name" value="P-loop containing nucleoside triphosphate hydrolases"/>
    <property type="match status" value="1"/>
</dbReference>
<dbReference type="PANTHER" id="PTHR39206:SF1">
    <property type="entry name" value="SLL8004 PROTEIN"/>
    <property type="match status" value="1"/>
</dbReference>
<dbReference type="PANTHER" id="PTHR39206">
    <property type="entry name" value="SLL8004 PROTEIN"/>
    <property type="match status" value="1"/>
</dbReference>
<accession>A0A1M5PYZ5</accession>
<dbReference type="STRING" id="658167.SAMN04488135_10298"/>
<keyword evidence="2" id="KW-1185">Reference proteome</keyword>
<gene>
    <name evidence="1" type="ORF">SAMN04488135_10298</name>
</gene>
<evidence type="ECO:0000313" key="1">
    <source>
        <dbReference type="EMBL" id="SHH06761.1"/>
    </source>
</evidence>
<protein>
    <submittedName>
        <fullName evidence="1">Predicted ABC-type ATPase</fullName>
    </submittedName>
</protein>
<organism evidence="1 2">
    <name type="scientific">Pollutimonas bauzanensis</name>
    <dbReference type="NCBI Taxonomy" id="658167"/>
    <lineage>
        <taxon>Bacteria</taxon>
        <taxon>Pseudomonadati</taxon>
        <taxon>Pseudomonadota</taxon>
        <taxon>Betaproteobacteria</taxon>
        <taxon>Burkholderiales</taxon>
        <taxon>Alcaligenaceae</taxon>
        <taxon>Pollutimonas</taxon>
    </lineage>
</organism>
<dbReference type="RefSeq" id="WP_073101756.1">
    <property type="nucleotide sequence ID" value="NZ_FQXE01000002.1"/>
</dbReference>